<dbReference type="RefSeq" id="WP_379745786.1">
    <property type="nucleotide sequence ID" value="NZ_JBHSVN010000001.1"/>
</dbReference>
<keyword evidence="1" id="KW-0812">Transmembrane</keyword>
<feature type="transmembrane region" description="Helical" evidence="1">
    <location>
        <begin position="62"/>
        <end position="85"/>
    </location>
</feature>
<keyword evidence="3" id="KW-1185">Reference proteome</keyword>
<comment type="caution">
    <text evidence="2">The sequence shown here is derived from an EMBL/GenBank/DDBJ whole genome shotgun (WGS) entry which is preliminary data.</text>
</comment>
<feature type="transmembrane region" description="Helical" evidence="1">
    <location>
        <begin position="105"/>
        <end position="123"/>
    </location>
</feature>
<evidence type="ECO:0000313" key="2">
    <source>
        <dbReference type="EMBL" id="MFC6893636.1"/>
    </source>
</evidence>
<dbReference type="EMBL" id="JBHSXL010000010">
    <property type="protein sequence ID" value="MFC6893636.1"/>
    <property type="molecule type" value="Genomic_DNA"/>
</dbReference>
<evidence type="ECO:0000313" key="3">
    <source>
        <dbReference type="Proteomes" id="UP001596296"/>
    </source>
</evidence>
<name>A0ABD5V392_9EURY</name>
<reference evidence="2 3" key="1">
    <citation type="journal article" date="2019" name="Int. J. Syst. Evol. Microbiol.">
        <title>The Global Catalogue of Microorganisms (GCM) 10K type strain sequencing project: providing services to taxonomists for standard genome sequencing and annotation.</title>
        <authorList>
            <consortium name="The Broad Institute Genomics Platform"/>
            <consortium name="The Broad Institute Genome Sequencing Center for Infectious Disease"/>
            <person name="Wu L."/>
            <person name="Ma J."/>
        </authorList>
    </citation>
    <scope>NUCLEOTIDE SEQUENCE [LARGE SCALE GENOMIC DNA]</scope>
    <source>
        <strain evidence="2 3">SKJ47</strain>
    </source>
</reference>
<gene>
    <name evidence="2" type="ORF">ACFQE9_13625</name>
</gene>
<organism evidence="2 3">
    <name type="scientific">Halopenitus salinus</name>
    <dbReference type="NCBI Taxonomy" id="1198295"/>
    <lineage>
        <taxon>Archaea</taxon>
        <taxon>Methanobacteriati</taxon>
        <taxon>Methanobacteriota</taxon>
        <taxon>Stenosarchaea group</taxon>
        <taxon>Halobacteria</taxon>
        <taxon>Halobacteriales</taxon>
        <taxon>Haloferacaceae</taxon>
        <taxon>Halopenitus</taxon>
    </lineage>
</organism>
<evidence type="ECO:0000256" key="1">
    <source>
        <dbReference type="SAM" id="Phobius"/>
    </source>
</evidence>
<keyword evidence="1" id="KW-1133">Transmembrane helix</keyword>
<protein>
    <submittedName>
        <fullName evidence="2">Uncharacterized protein</fullName>
    </submittedName>
</protein>
<dbReference type="Proteomes" id="UP001596296">
    <property type="component" value="Unassembled WGS sequence"/>
</dbReference>
<sequence length="129" mass="13834">MSRLLLGVLGLVLAAIPDRVIEWYESIAVASPDEPTAKPWLPSAVRAEGIAYVAIALVGGRAYAWTMGLVGAIGALAAAIPERYLAFGARIGYERPRSIVWRDRFVSVVRAIGVGCVLLAIRATSERRS</sequence>
<accession>A0ABD5V392</accession>
<keyword evidence="1" id="KW-0472">Membrane</keyword>
<proteinExistence type="predicted"/>
<dbReference type="AlphaFoldDB" id="A0ABD5V392"/>